<proteinExistence type="predicted"/>
<sequence>MTASEQELRERLAQAYALPRGPARFAALDAVFRHADAAGDVPFAFSARMRAISDFHHGGDPTRAFLAFSWCLATFDRQPEVVGEHHAHSLLWDFKWIVWALPQFPDIPLERTMAVLDDMQRRYQLAGHSLHAVHQHRWLVAHHVGDMAAAQESYDRMVTAKRDALSDCGACVPSGQVRHLTSLGRFDEAIAVGEPYKRGGCTEQPQWMLSELLTPYLRVGRFDEAVEAHRDGYRRIRDDRHHLDNLAQHVLFCGLTGNEARGLELVERHLSWLERPSSPYAAMEFAASAALVLGRLSASGHGALALSRRSDDGTRRWEATVAEVHDEMAGHARATAARFDVRNGNRHQSDRVEARMAATPVAQRVPLTVLAGRVTAPERPVDPALAALVERVAALTAAGDAAGAARARLEVAHTLRNSGRQEDAVEAAEEAVRSLDRAGLRDDAARCRHLLWELYRRAYHHRDAARAVLAELTPAGDLPDGVPPLEVILEDAADLLQGMEGLTHLVTAADRHRANGNADAELRVLRKALARLANRPPDDVAWAVLARVDTLGAAEQPTSAEHAGRDQVAAAQLLAAADRTAEALDRLDAAVTWFDGDELADERRSARLDRARLRLRVGEPARAEAEAREVLAEDPDEYGYAATAVLALALRAQGRADEAGKALAAREMDEDDVDFYTEDLGPYDDED</sequence>
<comment type="caution">
    <text evidence="1">The sequence shown here is derived from an EMBL/GenBank/DDBJ whole genome shotgun (WGS) entry which is preliminary data.</text>
</comment>
<evidence type="ECO:0000313" key="1">
    <source>
        <dbReference type="EMBL" id="CCH18537.1"/>
    </source>
</evidence>
<keyword evidence="2" id="KW-1185">Reference proteome</keyword>
<dbReference type="Proteomes" id="UP000003448">
    <property type="component" value="Unassembled WGS sequence"/>
</dbReference>
<dbReference type="EMBL" id="CAIE01000026">
    <property type="protein sequence ID" value="CCH18537.1"/>
    <property type="molecule type" value="Genomic_DNA"/>
</dbReference>
<name>I0L3Z0_9ACTN</name>
<dbReference type="SUPFAM" id="SSF48452">
    <property type="entry name" value="TPR-like"/>
    <property type="match status" value="1"/>
</dbReference>
<organism evidence="1 2">
    <name type="scientific">Micromonospora lupini str. Lupac 08</name>
    <dbReference type="NCBI Taxonomy" id="1150864"/>
    <lineage>
        <taxon>Bacteria</taxon>
        <taxon>Bacillati</taxon>
        <taxon>Actinomycetota</taxon>
        <taxon>Actinomycetes</taxon>
        <taxon>Micromonosporales</taxon>
        <taxon>Micromonosporaceae</taxon>
        <taxon>Micromonospora</taxon>
    </lineage>
</organism>
<dbReference type="OrthoDB" id="56388at2"/>
<evidence type="ECO:0008006" key="3">
    <source>
        <dbReference type="Google" id="ProtNLM"/>
    </source>
</evidence>
<dbReference type="AlphaFoldDB" id="I0L3Z0"/>
<reference evidence="2" key="1">
    <citation type="journal article" date="2012" name="J. Bacteriol.">
        <title>Genome Sequence of Micromonospora lupini Lupac 08, Isolated from Root Nodules of Lupinus angustifolius.</title>
        <authorList>
            <person name="Alonso-Vega P."/>
            <person name="Normand P."/>
            <person name="Bacigalupe R."/>
            <person name="Pujic P."/>
            <person name="Lajus A."/>
            <person name="Vallenet D."/>
            <person name="Carro L."/>
            <person name="Coll P."/>
            <person name="Trujillo M.E."/>
        </authorList>
    </citation>
    <scope>NUCLEOTIDE SEQUENCE [LARGE SCALE GENOMIC DNA]</scope>
    <source>
        <strain evidence="2">Lupac 08</strain>
    </source>
</reference>
<gene>
    <name evidence="1" type="ORF">MILUP08_43447</name>
</gene>
<protein>
    <recommendedName>
        <fullName evidence="3">Tetratricopeptide repeat protein</fullName>
    </recommendedName>
</protein>
<accession>I0L3Z0</accession>
<evidence type="ECO:0000313" key="2">
    <source>
        <dbReference type="Proteomes" id="UP000003448"/>
    </source>
</evidence>
<dbReference type="InterPro" id="IPR011990">
    <property type="entry name" value="TPR-like_helical_dom_sf"/>
</dbReference>
<dbReference type="eggNOG" id="COG0457">
    <property type="taxonomic scope" value="Bacteria"/>
</dbReference>
<dbReference type="STRING" id="1150864.MILUP08_43447"/>
<dbReference type="RefSeq" id="WP_007459993.1">
    <property type="nucleotide sequence ID" value="NZ_HF570108.1"/>
</dbReference>